<protein>
    <submittedName>
        <fullName evidence="4">Deoxyguanosinetriphosphate triphosphohydrolase</fullName>
        <ecNumber evidence="4">3.1.5.1</ecNumber>
    </submittedName>
</protein>
<dbReference type="AlphaFoldDB" id="A0A239WIY3"/>
<dbReference type="PANTHER" id="PTHR11373:SF43">
    <property type="entry name" value="DEOXYGUANOSINETRIPHOSPHATE TRIPHOSPHOHYDROLASE-LIKE PROTEIN"/>
    <property type="match status" value="1"/>
</dbReference>
<dbReference type="Pfam" id="PF01966">
    <property type="entry name" value="HD"/>
    <property type="match status" value="1"/>
</dbReference>
<reference evidence="4 5" key="1">
    <citation type="submission" date="2017-06" db="EMBL/GenBank/DDBJ databases">
        <authorList>
            <consortium name="Pathogen Informatics"/>
        </authorList>
    </citation>
    <scope>NUCLEOTIDE SEQUENCE [LARGE SCALE GENOMIC DNA]</scope>
    <source>
        <strain evidence="4 5">NCTC11865</strain>
    </source>
</reference>
<dbReference type="EC" id="3.1.5.1" evidence="4"/>
<dbReference type="GO" id="GO:0006203">
    <property type="term" value="P:dGTP catabolic process"/>
    <property type="evidence" value="ECO:0007669"/>
    <property type="project" value="TreeGrafter"/>
</dbReference>
<evidence type="ECO:0000313" key="5">
    <source>
        <dbReference type="Proteomes" id="UP000215332"/>
    </source>
</evidence>
<dbReference type="PANTHER" id="PTHR11373">
    <property type="entry name" value="DEOXYNUCLEOSIDE TRIPHOSPHATE TRIPHOSPHOHYDROLASE"/>
    <property type="match status" value="1"/>
</dbReference>
<dbReference type="GO" id="GO:0008832">
    <property type="term" value="F:dGTPase activity"/>
    <property type="evidence" value="ECO:0007669"/>
    <property type="project" value="UniProtKB-EC"/>
</dbReference>
<accession>A0A239WIY3</accession>
<evidence type="ECO:0000313" key="4">
    <source>
        <dbReference type="EMBL" id="SNV34437.1"/>
    </source>
</evidence>
<dbReference type="InterPro" id="IPR026875">
    <property type="entry name" value="PHydrolase_assoc_dom"/>
</dbReference>
<sequence>MWGLNTLMTALGGRYVNLGQVRDRFQPCRLVTYRPLQVPGPCEDGTMPEISNRARQWATTMAGHGTGGVIHSHRDAGPRIAAGDTVGRLQREEREREMLRPGATLASGAGHRARPEEPDPERTCFERDRDRIVHSTAFRRLAGKTQVVVHPTDHQRTRLTHALEVAQVARSIAAGIGANVTLADAMALGHDCGHGPGGHASEQAFDAFLPEGFDHGPWGSDVSLEPLNLCAETLDGIRNHSWSRPTPSTVEGEIVSFSDRIAYCAHDLEDAIHAGIVTVDDLPSVVREVAGEDRRTQLSRFIRSVIATTCRTGGVGMDSQTAQSLATLRSFNYTRIYTREESLAQAEVVVKVLQQLVEYYLEHLDLVPQEFLARPTDRVHQVVAYVAGMTDSFAFDQAQIHLGWDKARVPKGLGRGY</sequence>
<dbReference type="Pfam" id="PF13286">
    <property type="entry name" value="HD_assoc"/>
    <property type="match status" value="1"/>
</dbReference>
<dbReference type="InterPro" id="IPR003607">
    <property type="entry name" value="HD/PDEase_dom"/>
</dbReference>
<dbReference type="eggNOG" id="COG0232">
    <property type="taxonomic scope" value="Bacteria"/>
</dbReference>
<dbReference type="SUPFAM" id="SSF109604">
    <property type="entry name" value="HD-domain/PDEase-like"/>
    <property type="match status" value="1"/>
</dbReference>
<dbReference type="Proteomes" id="UP000215332">
    <property type="component" value="Chromosome 1"/>
</dbReference>
<gene>
    <name evidence="4" type="primary">dgt</name>
    <name evidence="4" type="ORF">SAMEA4412665_01117</name>
</gene>
<dbReference type="Gene3D" id="1.10.3210.10">
    <property type="entry name" value="Hypothetical protein af1432"/>
    <property type="match status" value="1"/>
</dbReference>
<dbReference type="InterPro" id="IPR050135">
    <property type="entry name" value="dGTPase-like"/>
</dbReference>
<feature type="domain" description="HD" evidence="3">
    <location>
        <begin position="158"/>
        <end position="264"/>
    </location>
</feature>
<evidence type="ECO:0000259" key="3">
    <source>
        <dbReference type="PROSITE" id="PS51831"/>
    </source>
</evidence>
<evidence type="ECO:0000256" key="1">
    <source>
        <dbReference type="ARBA" id="ARBA00022801"/>
    </source>
</evidence>
<keyword evidence="1 4" id="KW-0378">Hydrolase</keyword>
<dbReference type="InterPro" id="IPR006674">
    <property type="entry name" value="HD_domain"/>
</dbReference>
<dbReference type="EMBL" id="LT906441">
    <property type="protein sequence ID" value="SNV34437.1"/>
    <property type="molecule type" value="Genomic_DNA"/>
</dbReference>
<evidence type="ECO:0000256" key="2">
    <source>
        <dbReference type="SAM" id="MobiDB-lite"/>
    </source>
</evidence>
<feature type="compositionally biased region" description="Basic and acidic residues" evidence="2">
    <location>
        <begin position="113"/>
        <end position="122"/>
    </location>
</feature>
<name>A0A239WIY3_9ACTN</name>
<feature type="region of interest" description="Disordered" evidence="2">
    <location>
        <begin position="92"/>
        <end position="122"/>
    </location>
</feature>
<dbReference type="CDD" id="cd00077">
    <property type="entry name" value="HDc"/>
    <property type="match status" value="1"/>
</dbReference>
<organism evidence="4 5">
    <name type="scientific">Cutibacterium granulosum</name>
    <dbReference type="NCBI Taxonomy" id="33011"/>
    <lineage>
        <taxon>Bacteria</taxon>
        <taxon>Bacillati</taxon>
        <taxon>Actinomycetota</taxon>
        <taxon>Actinomycetes</taxon>
        <taxon>Propionibacteriales</taxon>
        <taxon>Propionibacteriaceae</taxon>
        <taxon>Cutibacterium</taxon>
    </lineage>
</organism>
<proteinExistence type="predicted"/>
<dbReference type="PROSITE" id="PS51831">
    <property type="entry name" value="HD"/>
    <property type="match status" value="1"/>
</dbReference>
<dbReference type="SMART" id="SM00471">
    <property type="entry name" value="HDc"/>
    <property type="match status" value="1"/>
</dbReference>
<dbReference type="KEGG" id="cgrn:4412665_01117"/>